<gene>
    <name evidence="4" type="ORF">DBRI1063_LOCUS5147</name>
</gene>
<name>A0A7S1YTR3_9STRA</name>
<evidence type="ECO:0000256" key="2">
    <source>
        <dbReference type="SAM" id="MobiDB-lite"/>
    </source>
</evidence>
<feature type="compositionally biased region" description="Basic and acidic residues" evidence="2">
    <location>
        <begin position="413"/>
        <end position="460"/>
    </location>
</feature>
<feature type="domain" description="SKI-interacting protein SKIP SNW" evidence="3">
    <location>
        <begin position="223"/>
        <end position="384"/>
    </location>
</feature>
<protein>
    <recommendedName>
        <fullName evidence="3">SKI-interacting protein SKIP SNW domain-containing protein</fullName>
    </recommendedName>
</protein>
<feature type="region of interest" description="Disordered" evidence="2">
    <location>
        <begin position="373"/>
        <end position="574"/>
    </location>
</feature>
<feature type="compositionally biased region" description="Gly residues" evidence="2">
    <location>
        <begin position="468"/>
        <end position="478"/>
    </location>
</feature>
<feature type="compositionally biased region" description="Low complexity" evidence="2">
    <location>
        <begin position="1"/>
        <end position="31"/>
    </location>
</feature>
<organism evidence="4">
    <name type="scientific">Ditylum brightwellii</name>
    <dbReference type="NCBI Taxonomy" id="49249"/>
    <lineage>
        <taxon>Eukaryota</taxon>
        <taxon>Sar</taxon>
        <taxon>Stramenopiles</taxon>
        <taxon>Ochrophyta</taxon>
        <taxon>Bacillariophyta</taxon>
        <taxon>Mediophyceae</taxon>
        <taxon>Lithodesmiophycidae</taxon>
        <taxon>Lithodesmiales</taxon>
        <taxon>Lithodesmiaceae</taxon>
        <taxon>Ditylum</taxon>
    </lineage>
</organism>
<accession>A0A7S1YTR3</accession>
<reference evidence="4" key="1">
    <citation type="submission" date="2021-01" db="EMBL/GenBank/DDBJ databases">
        <authorList>
            <person name="Corre E."/>
            <person name="Pelletier E."/>
            <person name="Niang G."/>
            <person name="Scheremetjew M."/>
            <person name="Finn R."/>
            <person name="Kale V."/>
            <person name="Holt S."/>
            <person name="Cochrane G."/>
            <person name="Meng A."/>
            <person name="Brown T."/>
            <person name="Cohen L."/>
        </authorList>
    </citation>
    <scope>NUCLEOTIDE SEQUENCE</scope>
    <source>
        <strain evidence="4">Pop2</strain>
    </source>
</reference>
<feature type="region of interest" description="Disordered" evidence="2">
    <location>
        <begin position="1"/>
        <end position="40"/>
    </location>
</feature>
<dbReference type="InterPro" id="IPR017862">
    <property type="entry name" value="SKI-int_prot_SKIP"/>
</dbReference>
<feature type="compositionally biased region" description="Gly residues" evidence="2">
    <location>
        <begin position="551"/>
        <end position="563"/>
    </location>
</feature>
<feature type="compositionally biased region" description="Basic and acidic residues" evidence="2">
    <location>
        <begin position="160"/>
        <end position="172"/>
    </location>
</feature>
<dbReference type="Pfam" id="PF02731">
    <property type="entry name" value="SKIP_SNW"/>
    <property type="match status" value="1"/>
</dbReference>
<sequence>MASLYLPAPTKTTLPSPATTTKHNTTPTTTKVTKKKVPSYEERCQSAAELVRARKKNQSIKKSLFVPRSIHDFGDGGSFPEIHVAQYPRHMGNPHSSKKGTAAKSGNSGGGSSRALVVSGGIRQSNEVLNVEVDATGKVSYDAIVKSGTNADKLVYTKHSDLKGSNPTKDDIALPTPEEEQSTTERTKNALHSLIAAQTALAKPTGSAMINAATSHNQEEKTQFVKYTPSPNAPGYNPAASAQRVIQMVPAQIDPMMPPKHQHRKAPRGPAEDPVPILHAPPEKLSKEEREAWNIPACISNWKNTRGYTIPLDKRLAADGRGLRDDTTINSNFATLSESLYVAERQAREEVRARAKLQKKVLLEQKEKREEELRELARQARNQRSGTEAPPPSSSEHEAAPPMPPAQDSEEEVAAKQRELLRLERKRERDRELRQENAGKIEKEEEVKKARLEDDRDVSEKIALGTFTGSGGGGGGVDGRLYNQEGGMDSGFGAEDEYNTYTKPMFDRESVTSSSIYRPTRGEAALDADEQYDKLKSGATSKFVPDQGFAGAEGGGSSGGGGRRSAPVQFERSS</sequence>
<feature type="region of interest" description="Disordered" evidence="2">
    <location>
        <begin position="88"/>
        <end position="115"/>
    </location>
</feature>
<evidence type="ECO:0000259" key="3">
    <source>
        <dbReference type="Pfam" id="PF02731"/>
    </source>
</evidence>
<dbReference type="GO" id="GO:0000398">
    <property type="term" value="P:mRNA splicing, via spliceosome"/>
    <property type="evidence" value="ECO:0007669"/>
    <property type="project" value="InterPro"/>
</dbReference>
<comment type="similarity">
    <text evidence="1">Belongs to the SNW family.</text>
</comment>
<evidence type="ECO:0000313" key="4">
    <source>
        <dbReference type="EMBL" id="CAD9318962.1"/>
    </source>
</evidence>
<dbReference type="EMBL" id="HBGN01008061">
    <property type="protein sequence ID" value="CAD9318962.1"/>
    <property type="molecule type" value="Transcribed_RNA"/>
</dbReference>
<dbReference type="PANTHER" id="PTHR12096">
    <property type="entry name" value="NUCLEAR PROTEIN SKIP-RELATED"/>
    <property type="match status" value="1"/>
</dbReference>
<evidence type="ECO:0000256" key="1">
    <source>
        <dbReference type="ARBA" id="ARBA00010197"/>
    </source>
</evidence>
<dbReference type="GO" id="GO:0005681">
    <property type="term" value="C:spliceosomal complex"/>
    <property type="evidence" value="ECO:0007669"/>
    <property type="project" value="InterPro"/>
</dbReference>
<proteinExistence type="inferred from homology"/>
<feature type="region of interest" description="Disordered" evidence="2">
    <location>
        <begin position="160"/>
        <end position="184"/>
    </location>
</feature>
<dbReference type="InterPro" id="IPR004015">
    <property type="entry name" value="SKI-int_prot_SKIP_SNW-dom"/>
</dbReference>
<dbReference type="AlphaFoldDB" id="A0A7S1YTR3"/>